<gene>
    <name evidence="1" type="ORF">JR050_16095</name>
</gene>
<dbReference type="Pfam" id="PF13040">
    <property type="entry name" value="Fur_reg_FbpB"/>
    <property type="match status" value="1"/>
</dbReference>
<evidence type="ECO:0000313" key="2">
    <source>
        <dbReference type="Proteomes" id="UP001518925"/>
    </source>
</evidence>
<name>A0ABS2DM97_9BACI</name>
<dbReference type="EMBL" id="JAFELM010000040">
    <property type="protein sequence ID" value="MBM6619185.1"/>
    <property type="molecule type" value="Genomic_DNA"/>
</dbReference>
<proteinExistence type="predicted"/>
<accession>A0ABS2DM97</accession>
<dbReference type="RefSeq" id="WP_204204545.1">
    <property type="nucleotide sequence ID" value="NZ_JAFELM010000040.1"/>
</dbReference>
<comment type="caution">
    <text evidence="1">The sequence shown here is derived from an EMBL/GenBank/DDBJ whole genome shotgun (WGS) entry which is preliminary data.</text>
</comment>
<dbReference type="InterPro" id="IPR025004">
    <property type="entry name" value="SenN/SenS"/>
</dbReference>
<evidence type="ECO:0000313" key="1">
    <source>
        <dbReference type="EMBL" id="MBM6619185.1"/>
    </source>
</evidence>
<reference evidence="1 2" key="1">
    <citation type="submission" date="2021-02" db="EMBL/GenBank/DDBJ databases">
        <title>Bacillus sp. RD4P76, an endophyte from a halophyte.</title>
        <authorList>
            <person name="Sun J.-Q."/>
        </authorList>
    </citation>
    <scope>NUCLEOTIDE SEQUENCE [LARGE SCALE GENOMIC DNA]</scope>
    <source>
        <strain evidence="1 2">RD4P76</strain>
    </source>
</reference>
<sequence length="46" mass="5516">MRKVKLTLSQLMKKNKEELLHDKLQIEKIEKRVEEKISNNSEKHAV</sequence>
<protein>
    <submittedName>
        <fullName evidence="1">FbpB family small basic protein</fullName>
    </submittedName>
</protein>
<dbReference type="Proteomes" id="UP001518925">
    <property type="component" value="Unassembled WGS sequence"/>
</dbReference>
<organism evidence="1 2">
    <name type="scientific">Bacillus suaedaesalsae</name>
    <dbReference type="NCBI Taxonomy" id="2810349"/>
    <lineage>
        <taxon>Bacteria</taxon>
        <taxon>Bacillati</taxon>
        <taxon>Bacillota</taxon>
        <taxon>Bacilli</taxon>
        <taxon>Bacillales</taxon>
        <taxon>Bacillaceae</taxon>
        <taxon>Bacillus</taxon>
    </lineage>
</organism>
<keyword evidence="2" id="KW-1185">Reference proteome</keyword>